<reference evidence="1 2" key="1">
    <citation type="submission" date="2019-10" db="EMBL/GenBank/DDBJ databases">
        <title>Taxonomy of Antarctic Massilia spp.: description of Massilia rubra sp. nov., Massilia aquatica sp. nov., Massilia mucilaginosa sp. nov., Massilia frigida sp. nov. isolated from streams, lakes and regoliths.</title>
        <authorList>
            <person name="Holochova P."/>
            <person name="Sedlacek I."/>
            <person name="Kralova S."/>
            <person name="Maslanova I."/>
            <person name="Busse H.-J."/>
            <person name="Stankova E."/>
            <person name="Vrbovska V."/>
            <person name="Kovarovic V."/>
            <person name="Bartak M."/>
            <person name="Svec P."/>
            <person name="Pantucek R."/>
        </authorList>
    </citation>
    <scope>NUCLEOTIDE SEQUENCE [LARGE SCALE GENOMIC DNA]</scope>
    <source>
        <strain evidence="1 2">CCM 8733</strain>
    </source>
</reference>
<dbReference type="EMBL" id="WHJH01000046">
    <property type="protein sequence ID" value="NHZ92453.1"/>
    <property type="molecule type" value="Genomic_DNA"/>
</dbReference>
<sequence>MKVVNEQRECAVAATGLISSKRKALIRTGLAPISVVMISFARSHLTGLLHARNKGQGISLSLEIPHHIVADLDRFRWNMNQLDDVIVRHESIQKIYHMKIVTWVETQKA</sequence>
<proteinExistence type="predicted"/>
<accession>A0ABX0NZL8</accession>
<gene>
    <name evidence="1" type="ORF">F2P45_26105</name>
</gene>
<evidence type="ECO:0000313" key="2">
    <source>
        <dbReference type="Proteomes" id="UP000609726"/>
    </source>
</evidence>
<dbReference type="RefSeq" id="WP_166881150.1">
    <property type="nucleotide sequence ID" value="NZ_WHJH01000046.1"/>
</dbReference>
<evidence type="ECO:0000313" key="1">
    <source>
        <dbReference type="EMBL" id="NHZ92453.1"/>
    </source>
</evidence>
<dbReference type="Proteomes" id="UP000609726">
    <property type="component" value="Unassembled WGS sequence"/>
</dbReference>
<keyword evidence="2" id="KW-1185">Reference proteome</keyword>
<protein>
    <submittedName>
        <fullName evidence="1">Uncharacterized protein</fullName>
    </submittedName>
</protein>
<name>A0ABX0NZL8_9BURK</name>
<organism evidence="1 2">
    <name type="scientific">Massilia mucilaginosa</name>
    <dbReference type="NCBI Taxonomy" id="2609282"/>
    <lineage>
        <taxon>Bacteria</taxon>
        <taxon>Pseudomonadati</taxon>
        <taxon>Pseudomonadota</taxon>
        <taxon>Betaproteobacteria</taxon>
        <taxon>Burkholderiales</taxon>
        <taxon>Oxalobacteraceae</taxon>
        <taxon>Telluria group</taxon>
        <taxon>Massilia</taxon>
    </lineage>
</organism>
<comment type="caution">
    <text evidence="1">The sequence shown here is derived from an EMBL/GenBank/DDBJ whole genome shotgun (WGS) entry which is preliminary data.</text>
</comment>